<evidence type="ECO:0000313" key="3">
    <source>
        <dbReference type="Proteomes" id="UP000020077"/>
    </source>
</evidence>
<dbReference type="Gene3D" id="3.40.50.150">
    <property type="entry name" value="Vaccinia Virus protein VP39"/>
    <property type="match status" value="1"/>
</dbReference>
<reference evidence="2 3" key="1">
    <citation type="submission" date="2014-02" db="EMBL/GenBank/DDBJ databases">
        <title>Expanding our view of genomic diversity in Candidatus Accumulibacter clades.</title>
        <authorList>
            <person name="Skennerton C.T."/>
            <person name="Barr J.J."/>
            <person name="Slater F.R."/>
            <person name="Bond P.L."/>
            <person name="Tyson G.W."/>
        </authorList>
    </citation>
    <scope>NUCLEOTIDE SEQUENCE [LARGE SCALE GENOMIC DNA]</scope>
    <source>
        <strain evidence="3">BA-91</strain>
    </source>
</reference>
<keyword evidence="2" id="KW-0808">Transferase</keyword>
<dbReference type="Proteomes" id="UP000020077">
    <property type="component" value="Unassembled WGS sequence"/>
</dbReference>
<dbReference type="InterPro" id="IPR029063">
    <property type="entry name" value="SAM-dependent_MTases_sf"/>
</dbReference>
<dbReference type="AlphaFoldDB" id="A0A080LSB7"/>
<comment type="caution">
    <text evidence="2">The sequence shown here is derived from an EMBL/GenBank/DDBJ whole genome shotgun (WGS) entry which is preliminary data.</text>
</comment>
<proteinExistence type="predicted"/>
<evidence type="ECO:0000313" key="2">
    <source>
        <dbReference type="EMBL" id="KFB71241.1"/>
    </source>
</evidence>
<keyword evidence="2" id="KW-0489">Methyltransferase</keyword>
<dbReference type="GO" id="GO:0032259">
    <property type="term" value="P:methylation"/>
    <property type="evidence" value="ECO:0007669"/>
    <property type="project" value="UniProtKB-KW"/>
</dbReference>
<dbReference type="EMBL" id="JDVG02000573">
    <property type="protein sequence ID" value="KFB71241.1"/>
    <property type="molecule type" value="Genomic_DNA"/>
</dbReference>
<name>A0A080LSB7_9PROT</name>
<gene>
    <name evidence="2" type="ORF">AW09_003635</name>
</gene>
<evidence type="ECO:0000259" key="1">
    <source>
        <dbReference type="Pfam" id="PF08241"/>
    </source>
</evidence>
<dbReference type="InterPro" id="IPR013216">
    <property type="entry name" value="Methyltransf_11"/>
</dbReference>
<dbReference type="CDD" id="cd02440">
    <property type="entry name" value="AdoMet_MTases"/>
    <property type="match status" value="1"/>
</dbReference>
<dbReference type="GO" id="GO:0008757">
    <property type="term" value="F:S-adenosylmethionine-dependent methyltransferase activity"/>
    <property type="evidence" value="ECO:0007669"/>
    <property type="project" value="InterPro"/>
</dbReference>
<dbReference type="Pfam" id="PF08241">
    <property type="entry name" value="Methyltransf_11"/>
    <property type="match status" value="1"/>
</dbReference>
<organism evidence="2 3">
    <name type="scientific">Candidatus Accumulibacter phosphatis</name>
    <dbReference type="NCBI Taxonomy" id="327160"/>
    <lineage>
        <taxon>Bacteria</taxon>
        <taxon>Pseudomonadati</taxon>
        <taxon>Pseudomonadota</taxon>
        <taxon>Betaproteobacteria</taxon>
        <taxon>Candidatus Accumulibacter</taxon>
    </lineage>
</organism>
<sequence length="225" mass="25389">MSLSSEWEQRYAEGTHLSVWPWSDVVSLVHRHLKPILVAGGGSVLELGSGAGANIPLFISLGMDYYGIEGSPTIVKKLHQRYPDLITNIIEADFTIQQPFEQRFDLVLDRASLTHNNTVSIRSALQIVSDALKPDGIFIGSDWFSMNHSDFLSGKAVDDDFTRTSYSKGQFTGVGKVHFSDAAHLRDLFSSFEILFMEEKLMRRYEPQDNHQFASWNIVARKPHD</sequence>
<protein>
    <submittedName>
        <fullName evidence="2">Methyltransferase domain protein</fullName>
    </submittedName>
</protein>
<dbReference type="SUPFAM" id="SSF53335">
    <property type="entry name" value="S-adenosyl-L-methionine-dependent methyltransferases"/>
    <property type="match status" value="1"/>
</dbReference>
<feature type="domain" description="Methyltransferase type 11" evidence="1">
    <location>
        <begin position="45"/>
        <end position="139"/>
    </location>
</feature>
<accession>A0A080LSB7</accession>